<evidence type="ECO:0000313" key="3">
    <source>
        <dbReference type="EMBL" id="KAL1210146.1"/>
    </source>
</evidence>
<feature type="compositionally biased region" description="Low complexity" evidence="1">
    <location>
        <begin position="96"/>
        <end position="109"/>
    </location>
</feature>
<organism evidence="3 4">
    <name type="scientific">Cardamine amara subsp. amara</name>
    <dbReference type="NCBI Taxonomy" id="228776"/>
    <lineage>
        <taxon>Eukaryota</taxon>
        <taxon>Viridiplantae</taxon>
        <taxon>Streptophyta</taxon>
        <taxon>Embryophyta</taxon>
        <taxon>Tracheophyta</taxon>
        <taxon>Spermatophyta</taxon>
        <taxon>Magnoliopsida</taxon>
        <taxon>eudicotyledons</taxon>
        <taxon>Gunneridae</taxon>
        <taxon>Pentapetalae</taxon>
        <taxon>rosids</taxon>
        <taxon>malvids</taxon>
        <taxon>Brassicales</taxon>
        <taxon>Brassicaceae</taxon>
        <taxon>Cardamineae</taxon>
        <taxon>Cardamine</taxon>
    </lineage>
</organism>
<feature type="region of interest" description="Disordered" evidence="1">
    <location>
        <begin position="82"/>
        <end position="114"/>
    </location>
</feature>
<keyword evidence="4" id="KW-1185">Reference proteome</keyword>
<evidence type="ECO:0000313" key="4">
    <source>
        <dbReference type="Proteomes" id="UP001558713"/>
    </source>
</evidence>
<dbReference type="PANTHER" id="PTHR33640">
    <property type="entry name" value="TRANSMEMBRANE PROTEIN"/>
    <property type="match status" value="1"/>
</dbReference>
<feature type="transmembrane region" description="Helical" evidence="2">
    <location>
        <begin position="24"/>
        <end position="46"/>
    </location>
</feature>
<dbReference type="Proteomes" id="UP001558713">
    <property type="component" value="Unassembled WGS sequence"/>
</dbReference>
<dbReference type="PANTHER" id="PTHR33640:SF33">
    <property type="entry name" value="TRANSMEMBRANE PROTEIN"/>
    <property type="match status" value="1"/>
</dbReference>
<name>A0ABD1ATR3_CARAN</name>
<proteinExistence type="predicted"/>
<accession>A0ABD1ATR3</accession>
<dbReference type="AlphaFoldDB" id="A0ABD1ATR3"/>
<gene>
    <name evidence="3" type="ORF">V5N11_029569</name>
</gene>
<dbReference type="EMBL" id="JBANAX010000400">
    <property type="protein sequence ID" value="KAL1210146.1"/>
    <property type="molecule type" value="Genomic_DNA"/>
</dbReference>
<sequence>MTTVEAEKAEAMRRYNNRKSFGNILRAAAVATTVVISLQAAGDWFYRTGVVFITDRSVVFVFVNILVALIFVLSCDENNETSAGNDTEPDLYDQHTSSSNNNNESTSSSCDAEPDLCDQYTSSSAVIVTASAEEKVEDDDDDSKKQIVPAFIAEAVTKGIYRRTKSEMKREINRPVMEIRRTESAKERLSSEEFQLKADEEVDLKAEAFIMKMRSLHAQEKQCLQYHEDGLLGSGYGSC</sequence>
<keyword evidence="2" id="KW-0472">Membrane</keyword>
<keyword evidence="2" id="KW-0812">Transmembrane</keyword>
<keyword evidence="2" id="KW-1133">Transmembrane helix</keyword>
<comment type="caution">
    <text evidence="3">The sequence shown here is derived from an EMBL/GenBank/DDBJ whole genome shotgun (WGS) entry which is preliminary data.</text>
</comment>
<evidence type="ECO:0000256" key="1">
    <source>
        <dbReference type="SAM" id="MobiDB-lite"/>
    </source>
</evidence>
<reference evidence="3 4" key="1">
    <citation type="submission" date="2024-04" db="EMBL/GenBank/DDBJ databases">
        <title>Genome assembly C_amara_ONT_v2.</title>
        <authorList>
            <person name="Yant L."/>
            <person name="Moore C."/>
            <person name="Slenker M."/>
        </authorList>
    </citation>
    <scope>NUCLEOTIDE SEQUENCE [LARGE SCALE GENOMIC DNA]</scope>
    <source>
        <tissue evidence="3">Leaf</tissue>
    </source>
</reference>
<protein>
    <submittedName>
        <fullName evidence="3">Uncharacterized protein</fullName>
    </submittedName>
</protein>
<evidence type="ECO:0000256" key="2">
    <source>
        <dbReference type="SAM" id="Phobius"/>
    </source>
</evidence>
<feature type="transmembrane region" description="Helical" evidence="2">
    <location>
        <begin position="58"/>
        <end position="74"/>
    </location>
</feature>